<feature type="domain" description="ApaG" evidence="1">
    <location>
        <begin position="1"/>
        <end position="124"/>
    </location>
</feature>
<sequence length="124" mass="13786">MRPENPLHIEVETHFLPEHSDPQQSRYAFAYTLTLTNLSETTLTLQRRHWLIIDGDGRQSEVEGEGVVGETPVLPPGGRYRYTSSVIFPTPVGTMQGFYTLSGASGQVKASIEPFTFRQPGAVH</sequence>
<name>A0ABP9S104_9GAMM</name>
<comment type="caution">
    <text evidence="2">The sequence shown here is derived from an EMBL/GenBank/DDBJ whole genome shotgun (WGS) entry which is preliminary data.</text>
</comment>
<protein>
    <submittedName>
        <fullName evidence="2">Co2+/Mg2+ efflux protein ApaG</fullName>
    </submittedName>
</protein>
<dbReference type="NCBIfam" id="NF003967">
    <property type="entry name" value="PRK05461.1"/>
    <property type="match status" value="1"/>
</dbReference>
<proteinExistence type="predicted"/>
<dbReference type="InterPro" id="IPR036767">
    <property type="entry name" value="ApaG_sf"/>
</dbReference>
<dbReference type="Proteomes" id="UP001501600">
    <property type="component" value="Unassembled WGS sequence"/>
</dbReference>
<dbReference type="EMBL" id="BAABLF010000007">
    <property type="protein sequence ID" value="GAA5190033.1"/>
    <property type="molecule type" value="Genomic_DNA"/>
</dbReference>
<dbReference type="InterPro" id="IPR007474">
    <property type="entry name" value="ApaG_domain"/>
</dbReference>
<accession>A0ABP9S104</accession>
<evidence type="ECO:0000259" key="1">
    <source>
        <dbReference type="PROSITE" id="PS51087"/>
    </source>
</evidence>
<keyword evidence="3" id="KW-1185">Reference proteome</keyword>
<evidence type="ECO:0000313" key="2">
    <source>
        <dbReference type="EMBL" id="GAA5190033.1"/>
    </source>
</evidence>
<dbReference type="PANTHER" id="PTHR47191:SF2">
    <property type="entry name" value="OS05G0170800 PROTEIN"/>
    <property type="match status" value="1"/>
</dbReference>
<dbReference type="Gene3D" id="2.60.40.1470">
    <property type="entry name" value="ApaG domain"/>
    <property type="match status" value="1"/>
</dbReference>
<reference evidence="3" key="1">
    <citation type="journal article" date="2019" name="Int. J. Syst. Evol. Microbiol.">
        <title>The Global Catalogue of Microorganisms (GCM) 10K type strain sequencing project: providing services to taxonomists for standard genome sequencing and annotation.</title>
        <authorList>
            <consortium name="The Broad Institute Genomics Platform"/>
            <consortium name="The Broad Institute Genome Sequencing Center for Infectious Disease"/>
            <person name="Wu L."/>
            <person name="Ma J."/>
        </authorList>
    </citation>
    <scope>NUCLEOTIDE SEQUENCE [LARGE SCALE GENOMIC DNA]</scope>
    <source>
        <strain evidence="3">JCM 18720</strain>
    </source>
</reference>
<dbReference type="RefSeq" id="WP_345316310.1">
    <property type="nucleotide sequence ID" value="NZ_BAABLF010000007.1"/>
</dbReference>
<dbReference type="PROSITE" id="PS51087">
    <property type="entry name" value="APAG"/>
    <property type="match status" value="1"/>
</dbReference>
<organism evidence="2 3">
    <name type="scientific">Ferrimonas gelatinilytica</name>
    <dbReference type="NCBI Taxonomy" id="1255257"/>
    <lineage>
        <taxon>Bacteria</taxon>
        <taxon>Pseudomonadati</taxon>
        <taxon>Pseudomonadota</taxon>
        <taxon>Gammaproteobacteria</taxon>
        <taxon>Alteromonadales</taxon>
        <taxon>Ferrimonadaceae</taxon>
        <taxon>Ferrimonas</taxon>
    </lineage>
</organism>
<dbReference type="InterPro" id="IPR050718">
    <property type="entry name" value="ApaG-like"/>
</dbReference>
<gene>
    <name evidence="2" type="primary">apaG</name>
    <name evidence="2" type="ORF">GCM10025772_13790</name>
</gene>
<dbReference type="PANTHER" id="PTHR47191">
    <property type="entry name" value="OS05G0170800 PROTEIN"/>
    <property type="match status" value="1"/>
</dbReference>
<dbReference type="Pfam" id="PF04379">
    <property type="entry name" value="DUF525"/>
    <property type="match status" value="1"/>
</dbReference>
<dbReference type="SUPFAM" id="SSF110069">
    <property type="entry name" value="ApaG-like"/>
    <property type="match status" value="1"/>
</dbReference>
<evidence type="ECO:0000313" key="3">
    <source>
        <dbReference type="Proteomes" id="UP001501600"/>
    </source>
</evidence>